<accession>A0ABS8YAJ0</accession>
<gene>
    <name evidence="1" type="ORF">LQV63_03570</name>
</gene>
<reference evidence="1 2" key="1">
    <citation type="submission" date="2021-11" db="EMBL/GenBank/DDBJ databases">
        <title>Draft genome sequence of Paenibacillus profundus YoMME, a new Gram-positive bacteria with exoelectrogenic properties.</title>
        <authorList>
            <person name="Hubenova Y."/>
            <person name="Hubenova E."/>
            <person name="Manasiev Y."/>
            <person name="Peykov S."/>
            <person name="Mitov M."/>
        </authorList>
    </citation>
    <scope>NUCLEOTIDE SEQUENCE [LARGE SCALE GENOMIC DNA]</scope>
    <source>
        <strain evidence="1 2">YoMME</strain>
    </source>
</reference>
<protein>
    <submittedName>
        <fullName evidence="1">DUF1963 domain-containing protein</fullName>
    </submittedName>
</protein>
<dbReference type="EMBL" id="JAJNBZ010000002">
    <property type="protein sequence ID" value="MCE5168392.1"/>
    <property type="molecule type" value="Genomic_DNA"/>
</dbReference>
<evidence type="ECO:0000313" key="1">
    <source>
        <dbReference type="EMBL" id="MCE5168392.1"/>
    </source>
</evidence>
<name>A0ABS8YAJ0_9BACL</name>
<dbReference type="InterPro" id="IPR015315">
    <property type="entry name" value="DUF1963"/>
</dbReference>
<proteinExistence type="predicted"/>
<dbReference type="Proteomes" id="UP001199916">
    <property type="component" value="Unassembled WGS sequence"/>
</dbReference>
<keyword evidence="2" id="KW-1185">Reference proteome</keyword>
<sequence length="299" mass="34303">MSMNLDNPMTIELKRHLEERELTAAEHYLLSACKQGVRLDLVQRDEYEHTGGSRVGGHPDLPEHTAWPVTKDGTKMTFLAQLNLAEIAPHDNAQLLPPQGMLYFFLGIDEPAYNIEHQVIYVEQAGTLQLQKPDGITALQEEDEDREEFRPYTVSARSSLELPNYAYADEEALDLEDIESYYDLVDELADSSSRNWGCMFGYPVGQHDDAEVEAALMLLMNEHYDYSAERSLEKLTTHFGGDRERAEQEVKDTVMLLEIDSSDPVGFLWWDCGVIHFFMRKEDLLKRDFSRTYCSLYSS</sequence>
<dbReference type="RefSeq" id="WP_233695672.1">
    <property type="nucleotide sequence ID" value="NZ_JAJNBZ010000002.1"/>
</dbReference>
<evidence type="ECO:0000313" key="2">
    <source>
        <dbReference type="Proteomes" id="UP001199916"/>
    </source>
</evidence>
<dbReference type="PANTHER" id="PTHR36436">
    <property type="entry name" value="SLL5081 PROTEIN"/>
    <property type="match status" value="1"/>
</dbReference>
<dbReference type="PANTHER" id="PTHR36436:SF6">
    <property type="entry name" value="SLL5081 PROTEIN"/>
    <property type="match status" value="1"/>
</dbReference>
<dbReference type="InterPro" id="IPR035948">
    <property type="entry name" value="YwqG-like_sf"/>
</dbReference>
<comment type="caution">
    <text evidence="1">The sequence shown here is derived from an EMBL/GenBank/DDBJ whole genome shotgun (WGS) entry which is preliminary data.</text>
</comment>
<organism evidence="1 2">
    <name type="scientific">Paenibacillus profundus</name>
    <dbReference type="NCBI Taxonomy" id="1173085"/>
    <lineage>
        <taxon>Bacteria</taxon>
        <taxon>Bacillati</taxon>
        <taxon>Bacillota</taxon>
        <taxon>Bacilli</taxon>
        <taxon>Bacillales</taxon>
        <taxon>Paenibacillaceae</taxon>
        <taxon>Paenibacillus</taxon>
    </lineage>
</organism>
<dbReference type="Gene3D" id="2.30.320.10">
    <property type="entry name" value="YwqG-like"/>
    <property type="match status" value="1"/>
</dbReference>
<dbReference type="SUPFAM" id="SSF103032">
    <property type="entry name" value="Hypothetical protein YwqG"/>
    <property type="match status" value="1"/>
</dbReference>
<dbReference type="Pfam" id="PF09234">
    <property type="entry name" value="DUF1963"/>
    <property type="match status" value="1"/>
</dbReference>